<accession>A0A7S0ZCM9</accession>
<gene>
    <name evidence="1" type="ORF">TOLI1172_LOCUS2114</name>
</gene>
<sequence>MVKRCMESELMDVGESIAKRRFVSTMLRYPLDSTRLLNDSSNSQRPVYPPPLASGLAKELQCAGYRNVLVVCSQSDSVGYLAVAESLLSGTDLNCRFCSSPFEVADLISTLPMEQCVSNPFGSPQVNVQCKTALLMNIEQVMYLMNERKLDAFAHLCMQRGVLVLCVYRRRAELVNRRLLCEQAGLLMSQYTNFSAYIRSLQDFRNVTMRISASQSRSAYLELPYSLDLSA</sequence>
<dbReference type="AlphaFoldDB" id="A0A7S0ZCM9"/>
<organism evidence="1">
    <name type="scientific">Timspurckia oligopyrenoides</name>
    <dbReference type="NCBI Taxonomy" id="708627"/>
    <lineage>
        <taxon>Eukaryota</taxon>
        <taxon>Rhodophyta</taxon>
        <taxon>Bangiophyceae</taxon>
        <taxon>Porphyridiales</taxon>
        <taxon>Porphyridiaceae</taxon>
        <taxon>Timspurckia</taxon>
    </lineage>
</organism>
<proteinExistence type="predicted"/>
<evidence type="ECO:0000313" key="1">
    <source>
        <dbReference type="EMBL" id="CAD8817725.1"/>
    </source>
</evidence>
<dbReference type="EMBL" id="HBFP01002963">
    <property type="protein sequence ID" value="CAD8817725.1"/>
    <property type="molecule type" value="Transcribed_RNA"/>
</dbReference>
<name>A0A7S0ZCM9_9RHOD</name>
<reference evidence="1" key="1">
    <citation type="submission" date="2021-01" db="EMBL/GenBank/DDBJ databases">
        <authorList>
            <person name="Corre E."/>
            <person name="Pelletier E."/>
            <person name="Niang G."/>
            <person name="Scheremetjew M."/>
            <person name="Finn R."/>
            <person name="Kale V."/>
            <person name="Holt S."/>
            <person name="Cochrane G."/>
            <person name="Meng A."/>
            <person name="Brown T."/>
            <person name="Cohen L."/>
        </authorList>
    </citation>
    <scope>NUCLEOTIDE SEQUENCE</scope>
    <source>
        <strain evidence="1">CCMP3278</strain>
    </source>
</reference>
<protein>
    <submittedName>
        <fullName evidence="1">Uncharacterized protein</fullName>
    </submittedName>
</protein>